<keyword evidence="2" id="KW-1133">Transmembrane helix</keyword>
<evidence type="ECO:0000313" key="3">
    <source>
        <dbReference type="EMBL" id="KHN85202.1"/>
    </source>
</evidence>
<feature type="region of interest" description="Disordered" evidence="1">
    <location>
        <begin position="152"/>
        <end position="173"/>
    </location>
</feature>
<protein>
    <submittedName>
        <fullName evidence="3">Uncharacterized protein</fullName>
    </submittedName>
</protein>
<feature type="transmembrane region" description="Helical" evidence="2">
    <location>
        <begin position="108"/>
        <end position="131"/>
    </location>
</feature>
<evidence type="ECO:0000313" key="4">
    <source>
        <dbReference type="Proteomes" id="UP000031036"/>
    </source>
</evidence>
<dbReference type="AlphaFoldDB" id="A0A0B2VV30"/>
<proteinExistence type="predicted"/>
<organism evidence="3 4">
    <name type="scientific">Toxocara canis</name>
    <name type="common">Canine roundworm</name>
    <dbReference type="NCBI Taxonomy" id="6265"/>
    <lineage>
        <taxon>Eukaryota</taxon>
        <taxon>Metazoa</taxon>
        <taxon>Ecdysozoa</taxon>
        <taxon>Nematoda</taxon>
        <taxon>Chromadorea</taxon>
        <taxon>Rhabditida</taxon>
        <taxon>Spirurina</taxon>
        <taxon>Ascaridomorpha</taxon>
        <taxon>Ascaridoidea</taxon>
        <taxon>Toxocaridae</taxon>
        <taxon>Toxocara</taxon>
    </lineage>
</organism>
<keyword evidence="4" id="KW-1185">Reference proteome</keyword>
<reference evidence="3 4" key="1">
    <citation type="submission" date="2014-11" db="EMBL/GenBank/DDBJ databases">
        <title>Genetic blueprint of the zoonotic pathogen Toxocara canis.</title>
        <authorList>
            <person name="Zhu X.-Q."/>
            <person name="Korhonen P.K."/>
            <person name="Cai H."/>
            <person name="Young N.D."/>
            <person name="Nejsum P."/>
            <person name="von Samson-Himmelstjerna G."/>
            <person name="Boag P.R."/>
            <person name="Tan P."/>
            <person name="Li Q."/>
            <person name="Min J."/>
            <person name="Yang Y."/>
            <person name="Wang X."/>
            <person name="Fang X."/>
            <person name="Hall R.S."/>
            <person name="Hofmann A."/>
            <person name="Sternberg P.W."/>
            <person name="Jex A.R."/>
            <person name="Gasser R.B."/>
        </authorList>
    </citation>
    <scope>NUCLEOTIDE SEQUENCE [LARGE SCALE GENOMIC DNA]</scope>
    <source>
        <strain evidence="3">PN_DK_2014</strain>
    </source>
</reference>
<comment type="caution">
    <text evidence="3">The sequence shown here is derived from an EMBL/GenBank/DDBJ whole genome shotgun (WGS) entry which is preliminary data.</text>
</comment>
<evidence type="ECO:0000256" key="2">
    <source>
        <dbReference type="SAM" id="Phobius"/>
    </source>
</evidence>
<keyword evidence="2" id="KW-0472">Membrane</keyword>
<feature type="compositionally biased region" description="Polar residues" evidence="1">
    <location>
        <begin position="152"/>
        <end position="164"/>
    </location>
</feature>
<accession>A0A0B2VV30</accession>
<dbReference type="EMBL" id="JPKZ01000843">
    <property type="protein sequence ID" value="KHN85202.1"/>
    <property type="molecule type" value="Genomic_DNA"/>
</dbReference>
<feature type="compositionally biased region" description="Polar residues" evidence="1">
    <location>
        <begin position="197"/>
        <end position="214"/>
    </location>
</feature>
<sequence length="312" mass="35183">MPLTLINNFVMLLLFVIVLRRTIAKLTSEKIVNKTDRNEINSTIAAKNISDLFSDDNRSSKAMGLGTIGELINGMDRIQETKTTLLTPIRKTVIKQRKRIENRQSVKILLIIFGIVGGILLLVIIVIIILWCSVTNRFHQIRKLWTKSAPSTIVKNPNNQSKSPKSMKALQKQEAPLTANAAKSLTKLNCDLLEEQPTQAETSNKKSTQSSSRPISPVSKTVFDEDEPCVNPKKVKYLGNLDQVLKDRITNYKEEIINALMEDEMEDLTQNDSQSVARSLRAKFRDERCILYVTDDIPTEDDVIDNNGNDTL</sequence>
<feature type="transmembrane region" description="Helical" evidence="2">
    <location>
        <begin position="6"/>
        <end position="23"/>
    </location>
</feature>
<keyword evidence="2" id="KW-0812">Transmembrane</keyword>
<dbReference type="Proteomes" id="UP000031036">
    <property type="component" value="Unassembled WGS sequence"/>
</dbReference>
<evidence type="ECO:0000256" key="1">
    <source>
        <dbReference type="SAM" id="MobiDB-lite"/>
    </source>
</evidence>
<feature type="region of interest" description="Disordered" evidence="1">
    <location>
        <begin position="197"/>
        <end position="220"/>
    </location>
</feature>
<name>A0A0B2VV30_TOXCA</name>
<gene>
    <name evidence="3" type="ORF">Tcan_04173</name>
</gene>